<dbReference type="GO" id="GO:0005524">
    <property type="term" value="F:ATP binding"/>
    <property type="evidence" value="ECO:0007669"/>
    <property type="project" value="UniProtKB-UniRule"/>
</dbReference>
<feature type="domain" description="ATP-grasp" evidence="6">
    <location>
        <begin position="126"/>
        <end position="324"/>
    </location>
</feature>
<dbReference type="InterPro" id="IPR052032">
    <property type="entry name" value="ATP-dep_AA_Ligase"/>
</dbReference>
<evidence type="ECO:0000313" key="8">
    <source>
        <dbReference type="Proteomes" id="UP000466396"/>
    </source>
</evidence>
<protein>
    <submittedName>
        <fullName evidence="7">ATP-grasp domain-containing protein</fullName>
    </submittedName>
</protein>
<keyword evidence="3 4" id="KW-0067">ATP-binding</keyword>
<dbReference type="RefSeq" id="WP_163745622.1">
    <property type="nucleotide sequence ID" value="NZ_AP022581.1"/>
</dbReference>
<dbReference type="GO" id="GO:0016874">
    <property type="term" value="F:ligase activity"/>
    <property type="evidence" value="ECO:0007669"/>
    <property type="project" value="UniProtKB-KW"/>
</dbReference>
<accession>A0A7I7NEH8</accession>
<keyword evidence="2 4" id="KW-0547">Nucleotide-binding</keyword>
<keyword evidence="8" id="KW-1185">Reference proteome</keyword>
<name>A0A7I7NEH8_9MYCO</name>
<evidence type="ECO:0000313" key="7">
    <source>
        <dbReference type="EMBL" id="BBX94930.1"/>
    </source>
</evidence>
<dbReference type="GO" id="GO:0046872">
    <property type="term" value="F:metal ion binding"/>
    <property type="evidence" value="ECO:0007669"/>
    <property type="project" value="InterPro"/>
</dbReference>
<dbReference type="NCBIfam" id="NF005543">
    <property type="entry name" value="PRK07206.1"/>
    <property type="match status" value="1"/>
</dbReference>
<evidence type="ECO:0000256" key="2">
    <source>
        <dbReference type="ARBA" id="ARBA00022741"/>
    </source>
</evidence>
<dbReference type="PANTHER" id="PTHR43585">
    <property type="entry name" value="FUMIPYRROLE BIOSYNTHESIS PROTEIN C"/>
    <property type="match status" value="1"/>
</dbReference>
<feature type="compositionally biased region" description="Polar residues" evidence="5">
    <location>
        <begin position="433"/>
        <end position="444"/>
    </location>
</feature>
<evidence type="ECO:0000256" key="1">
    <source>
        <dbReference type="ARBA" id="ARBA00022598"/>
    </source>
</evidence>
<dbReference type="AlphaFoldDB" id="A0A7I7NEH8"/>
<dbReference type="EMBL" id="AP022581">
    <property type="protein sequence ID" value="BBX94930.1"/>
    <property type="molecule type" value="Genomic_DNA"/>
</dbReference>
<evidence type="ECO:0000256" key="4">
    <source>
        <dbReference type="PROSITE-ProRule" id="PRU00409"/>
    </source>
</evidence>
<proteinExistence type="predicted"/>
<dbReference type="SUPFAM" id="SSF56059">
    <property type="entry name" value="Glutathione synthetase ATP-binding domain-like"/>
    <property type="match status" value="1"/>
</dbReference>
<gene>
    <name evidence="7" type="ORF">MLAC_02240</name>
</gene>
<organism evidence="7 8">
    <name type="scientific">Mycobacterium lacus</name>
    <dbReference type="NCBI Taxonomy" id="169765"/>
    <lineage>
        <taxon>Bacteria</taxon>
        <taxon>Bacillati</taxon>
        <taxon>Actinomycetota</taxon>
        <taxon>Actinomycetes</taxon>
        <taxon>Mycobacteriales</taxon>
        <taxon>Mycobacteriaceae</taxon>
        <taxon>Mycobacterium</taxon>
    </lineage>
</organism>
<dbReference type="InterPro" id="IPR011761">
    <property type="entry name" value="ATP-grasp"/>
</dbReference>
<evidence type="ECO:0000259" key="6">
    <source>
        <dbReference type="PROSITE" id="PS50975"/>
    </source>
</evidence>
<dbReference type="Pfam" id="PF13535">
    <property type="entry name" value="ATP-grasp_4"/>
    <property type="match status" value="1"/>
</dbReference>
<keyword evidence="1" id="KW-0436">Ligase</keyword>
<evidence type="ECO:0000256" key="3">
    <source>
        <dbReference type="ARBA" id="ARBA00022840"/>
    </source>
</evidence>
<dbReference type="PANTHER" id="PTHR43585:SF2">
    <property type="entry name" value="ATP-GRASP ENZYME FSQD"/>
    <property type="match status" value="1"/>
</dbReference>
<dbReference type="KEGG" id="mlj:MLAC_02240"/>
<dbReference type="Proteomes" id="UP000466396">
    <property type="component" value="Chromosome"/>
</dbReference>
<sequence>MSGNYLENRCGHVVLVDTYGPSASRLAPAFEAAGYVPVRVQSTAQTPKLYRGYPDPFPYPFEFMHRGSLDETVSEIAPLHPVAVIAGCDHGVEFADALSEALNPLTGAPTNGTALSAARRDKYLMIERIKQCGLRGARQIRVESESQLREWHTQLGGMAILKPLRSAANDGVTWCRTADDSVRAFRQLNGRENVVNLPNDGVVAQEYLVGAEYLVNTVSRDGLHHVCDIWKTHRISANGVSDLVVACQILPATGEIQDQLVPYALDVLDALEIRHGAGHIEIKMTPDGPCLIEVGARVAGQDLPGYTAMAIGESQTEWTVDAYTNPGRFKQRHGRPYELRRSIAWALMVSPRSGVLVSYRALDAIKQLESFYDMRLLIKPGQRLRRTIDDSTYPVSLTLMHEVDEIVLRDLATLRYLDGEGFYELADDPQPPNQSLSPAKGSTS</sequence>
<dbReference type="PROSITE" id="PS50975">
    <property type="entry name" value="ATP_GRASP"/>
    <property type="match status" value="1"/>
</dbReference>
<dbReference type="Gene3D" id="3.30.470.20">
    <property type="entry name" value="ATP-grasp fold, B domain"/>
    <property type="match status" value="1"/>
</dbReference>
<evidence type="ECO:0000256" key="5">
    <source>
        <dbReference type="SAM" id="MobiDB-lite"/>
    </source>
</evidence>
<feature type="region of interest" description="Disordered" evidence="5">
    <location>
        <begin position="425"/>
        <end position="444"/>
    </location>
</feature>
<reference evidence="7 8" key="1">
    <citation type="journal article" date="2019" name="Emerg. Microbes Infect.">
        <title>Comprehensive subspecies identification of 175 nontuberculous mycobacteria species based on 7547 genomic profiles.</title>
        <authorList>
            <person name="Matsumoto Y."/>
            <person name="Kinjo T."/>
            <person name="Motooka D."/>
            <person name="Nabeya D."/>
            <person name="Jung N."/>
            <person name="Uechi K."/>
            <person name="Horii T."/>
            <person name="Iida T."/>
            <person name="Fujita J."/>
            <person name="Nakamura S."/>
        </authorList>
    </citation>
    <scope>NUCLEOTIDE SEQUENCE [LARGE SCALE GENOMIC DNA]</scope>
    <source>
        <strain evidence="7 8">JCM 15657</strain>
    </source>
</reference>